<evidence type="ECO:0000313" key="2">
    <source>
        <dbReference type="EMBL" id="PGH00649.1"/>
    </source>
</evidence>
<name>A0A2B7WVM4_POLH7</name>
<dbReference type="OrthoDB" id="408152at2759"/>
<feature type="transmembrane region" description="Helical" evidence="1">
    <location>
        <begin position="268"/>
        <end position="286"/>
    </location>
</feature>
<gene>
    <name evidence="2" type="ORF">AJ80_09139</name>
</gene>
<dbReference type="AlphaFoldDB" id="A0A2B7WVM4"/>
<reference evidence="2 3" key="1">
    <citation type="submission" date="2017-10" db="EMBL/GenBank/DDBJ databases">
        <title>Comparative genomics in systemic dimorphic fungi from Ajellomycetaceae.</title>
        <authorList>
            <person name="Munoz J.F."/>
            <person name="Mcewen J.G."/>
            <person name="Clay O.K."/>
            <person name="Cuomo C.A."/>
        </authorList>
    </citation>
    <scope>NUCLEOTIDE SEQUENCE [LARGE SCALE GENOMIC DNA]</scope>
    <source>
        <strain evidence="2 3">UAMH7299</strain>
    </source>
</reference>
<dbReference type="Gene3D" id="3.40.50.300">
    <property type="entry name" value="P-loop containing nucleotide triphosphate hydrolases"/>
    <property type="match status" value="1"/>
</dbReference>
<dbReference type="Pfam" id="PF17784">
    <property type="entry name" value="Sulfotransfer_4"/>
    <property type="match status" value="1"/>
</dbReference>
<dbReference type="STRING" id="1447883.A0A2B7WVM4"/>
<keyword evidence="3" id="KW-1185">Reference proteome</keyword>
<dbReference type="InterPro" id="IPR040632">
    <property type="entry name" value="Sulfotransfer_4"/>
</dbReference>
<protein>
    <recommendedName>
        <fullName evidence="4">NAD dependent epimerase/dehydratase</fullName>
    </recommendedName>
</protein>
<organism evidence="2 3">
    <name type="scientific">Polytolypa hystricis (strain UAMH7299)</name>
    <dbReference type="NCBI Taxonomy" id="1447883"/>
    <lineage>
        <taxon>Eukaryota</taxon>
        <taxon>Fungi</taxon>
        <taxon>Dikarya</taxon>
        <taxon>Ascomycota</taxon>
        <taxon>Pezizomycotina</taxon>
        <taxon>Eurotiomycetes</taxon>
        <taxon>Eurotiomycetidae</taxon>
        <taxon>Onygenales</taxon>
        <taxon>Onygenales incertae sedis</taxon>
        <taxon>Polytolypa</taxon>
    </lineage>
</organism>
<comment type="caution">
    <text evidence="2">The sequence shown here is derived from an EMBL/GenBank/DDBJ whole genome shotgun (WGS) entry which is preliminary data.</text>
</comment>
<dbReference type="SUPFAM" id="SSF52540">
    <property type="entry name" value="P-loop containing nucleoside triphosphate hydrolases"/>
    <property type="match status" value="1"/>
</dbReference>
<accession>A0A2B7WVM4</accession>
<keyword evidence="1" id="KW-0472">Membrane</keyword>
<sequence>MPTEGTSQERFPELFFQTEVDRRLSKRTVKMEVLVLGMMRTGTMSIRSALLELGIKGVYHMFEAVQNPPDAEFWTKVLNHKFLGKGPKWRQEELDGVLGDFQACLDMPTAALMPELIAAYPEAKVIIAMRDPDAWFTSVMRSVGKEHKKLNALSTFARQMLMWFDTFYFSRFFPLAQALEFGPFGPDGFNDPKRCKEIYVQMHEEVRRMVPKDRLLEFQLKEGWEPICQFLEKEIPSGPFPHINDSTEFDERTDLIARHAIIRGSKRLLTLFAIIVVGWVFVWKTFGGYFPTA</sequence>
<proteinExistence type="predicted"/>
<dbReference type="PANTHER" id="PTHR36978:SF4">
    <property type="entry name" value="P-LOOP CONTAINING NUCLEOSIDE TRIPHOSPHATE HYDROLASE PROTEIN"/>
    <property type="match status" value="1"/>
</dbReference>
<evidence type="ECO:0000256" key="1">
    <source>
        <dbReference type="SAM" id="Phobius"/>
    </source>
</evidence>
<dbReference type="Proteomes" id="UP000224634">
    <property type="component" value="Unassembled WGS sequence"/>
</dbReference>
<keyword evidence="1" id="KW-0812">Transmembrane</keyword>
<evidence type="ECO:0000313" key="3">
    <source>
        <dbReference type="Proteomes" id="UP000224634"/>
    </source>
</evidence>
<evidence type="ECO:0008006" key="4">
    <source>
        <dbReference type="Google" id="ProtNLM"/>
    </source>
</evidence>
<keyword evidence="1" id="KW-1133">Transmembrane helix</keyword>
<dbReference type="PANTHER" id="PTHR36978">
    <property type="entry name" value="P-LOOP CONTAINING NUCLEOTIDE TRIPHOSPHATE HYDROLASE"/>
    <property type="match status" value="1"/>
</dbReference>
<dbReference type="EMBL" id="PDNA01000248">
    <property type="protein sequence ID" value="PGH00649.1"/>
    <property type="molecule type" value="Genomic_DNA"/>
</dbReference>
<dbReference type="InterPro" id="IPR027417">
    <property type="entry name" value="P-loop_NTPase"/>
</dbReference>